<comment type="caution">
    <text evidence="4">The sequence shown here is derived from an EMBL/GenBank/DDBJ whole genome shotgun (WGS) entry which is preliminary data.</text>
</comment>
<dbReference type="OrthoDB" id="3199411at2"/>
<dbReference type="InterPro" id="IPR024996">
    <property type="entry name" value="RNaseH_pPIWI_RE"/>
</dbReference>
<feature type="domain" description="pPIWI-RE RNaseH" evidence="1">
    <location>
        <begin position="597"/>
        <end position="874"/>
    </location>
</feature>
<gene>
    <name evidence="4" type="ORF">FB471_6812</name>
</gene>
<evidence type="ECO:0000259" key="3">
    <source>
        <dbReference type="Pfam" id="PF18157"/>
    </source>
</evidence>
<organism evidence="4 5">
    <name type="scientific">Amycolatopsis cihanbeyliensis</name>
    <dbReference type="NCBI Taxonomy" id="1128664"/>
    <lineage>
        <taxon>Bacteria</taxon>
        <taxon>Bacillati</taxon>
        <taxon>Actinomycetota</taxon>
        <taxon>Actinomycetes</taxon>
        <taxon>Pseudonocardiales</taxon>
        <taxon>Pseudonocardiaceae</taxon>
        <taxon>Amycolatopsis</taxon>
    </lineage>
</organism>
<protein>
    <submittedName>
        <fullName evidence="4">Uncharacterized protein DUF3893</fullName>
    </submittedName>
</protein>
<reference evidence="4 5" key="1">
    <citation type="submission" date="2019-06" db="EMBL/GenBank/DDBJ databases">
        <title>Sequencing the genomes of 1000 actinobacteria strains.</title>
        <authorList>
            <person name="Klenk H.-P."/>
        </authorList>
    </citation>
    <scope>NUCLEOTIDE SEQUENCE [LARGE SCALE GENOMIC DNA]</scope>
    <source>
        <strain evidence="4 5">DSM 45679</strain>
    </source>
</reference>
<dbReference type="EMBL" id="VFML01000002">
    <property type="protein sequence ID" value="TQI94641.1"/>
    <property type="molecule type" value="Genomic_DNA"/>
</dbReference>
<accession>A0A542CV01</accession>
<feature type="domain" description="pPIWI-RE module N-terminal" evidence="2">
    <location>
        <begin position="9"/>
        <end position="411"/>
    </location>
</feature>
<keyword evidence="5" id="KW-1185">Reference proteome</keyword>
<dbReference type="Pfam" id="PF18157">
    <property type="entry name" value="MID_pPIWI_RE"/>
    <property type="match status" value="1"/>
</dbReference>
<proteinExistence type="predicted"/>
<evidence type="ECO:0000313" key="5">
    <source>
        <dbReference type="Proteomes" id="UP000320876"/>
    </source>
</evidence>
<evidence type="ECO:0000259" key="2">
    <source>
        <dbReference type="Pfam" id="PF13111"/>
    </source>
</evidence>
<dbReference type="InterPro" id="IPR040496">
    <property type="entry name" value="MID_pPIWI_RE"/>
</dbReference>
<dbReference type="Pfam" id="PF13032">
    <property type="entry name" value="RNaseH_pPIWI_RE"/>
    <property type="match status" value="1"/>
</dbReference>
<dbReference type="AlphaFoldDB" id="A0A542CV01"/>
<evidence type="ECO:0000259" key="1">
    <source>
        <dbReference type="Pfam" id="PF13032"/>
    </source>
</evidence>
<name>A0A542CV01_AMYCI</name>
<dbReference type="InterPro" id="IPR025085">
    <property type="entry name" value="pPIWI_RE_X"/>
</dbReference>
<dbReference type="RefSeq" id="WP_142003846.1">
    <property type="nucleotide sequence ID" value="NZ_VFML01000002.1"/>
</dbReference>
<dbReference type="Proteomes" id="UP000320876">
    <property type="component" value="Unassembled WGS sequence"/>
</dbReference>
<sequence length="885" mass="98641">MYSVITPCAYEPDPDVGPWIEDFQVMMFAEQWRTELTDLSALGWRSREPFAGLPVRKLDNLLRAVAPDVLAIGRGAAADSSVPWLYAREQVPADVVMPAFLSWVAELRPESEHQSATRRVLEAVRHTELEWTSCSVELSGTDVSPGGTALPHRRLYTLLPELLALRLAERPFRAEGADRDTWFRVVRREHGAELISWPPQKYRKDGLDHYYSAMLQITVHNVPFTPSFRVHVSSGIRRWSTRTPIWVPRGRGATVLFDLPFPWQEDSHARQLRLVGNVMKFSLQEGRYTWRGHSSVEILDNLDIVRRYPKPDDLIAAPQEWMVGQGDVAAAVVHSTAMGQHKIGTGLMPGERAQLDDWVADGLRPWFRRVSSLSRAFRVTKPVLLPKVPRTDPVRRAAVELRAVTARRAALRAALAGEPLRIDIVTIYPETQKHLVRQLALLLGVDMAGFGDGCVRRWSVDGLEIEITLSDAGSLGNGLTAPRETESTDARAAEALRARRAAVAAQFPRRTGRPGLALVEIPGADRFTVPGSDPKFALRLGFADTGRLSQFIQVADDRTADPATRAEAACRDGFRQLGASSAPAHRAGTGIPPDLQYVALWVVRKQATAMTRRASRHLVAVRIRPSASEHPVEGWDERTQDWIPYCDLLVSLASYSELEADGPVSGVRRTYPTVDDERADVERRVRAILFQVRDRPTLLLVNAGNMRDSWRWLGNRTLVKDTLGFSGEPDQRLGAFGEHLRAVLLRDRNSREEVPQWYAPGRDNDTPGFGVGLWASRDAPPDNRVFVSTADVPRNFPKIPRGLRKLGREPGATSAPTVTAWNPQYLELTVLGCHAADDPVAWAAVSHQLRFHDDYVPLAQPLPMHLAKLVDEYLNPQPGLPASLE</sequence>
<feature type="domain" description="Prokaryotic pPIWI-RE MID" evidence="3">
    <location>
        <begin position="457"/>
        <end position="585"/>
    </location>
</feature>
<dbReference type="Pfam" id="PF13111">
    <property type="entry name" value="pPIWI_RE_X"/>
    <property type="match status" value="1"/>
</dbReference>
<evidence type="ECO:0000313" key="4">
    <source>
        <dbReference type="EMBL" id="TQI94641.1"/>
    </source>
</evidence>